<comment type="subcellular location">
    <subcellularLocation>
        <location evidence="1">Membrane</location>
        <topology evidence="1">Multi-pass membrane protein</topology>
    </subcellularLocation>
</comment>
<reference evidence="7 8" key="1">
    <citation type="submission" date="2020-08" db="EMBL/GenBank/DDBJ databases">
        <title>Genomic Encyclopedia of Type Strains, Phase IV (KMG-IV): sequencing the most valuable type-strain genomes for metagenomic binning, comparative biology and taxonomic classification.</title>
        <authorList>
            <person name="Goeker M."/>
        </authorList>
    </citation>
    <scope>NUCLEOTIDE SEQUENCE [LARGE SCALE GENOMIC DNA]</scope>
    <source>
        <strain evidence="7 8">DSM 101806</strain>
    </source>
</reference>
<gene>
    <name evidence="7" type="ORF">GGR46_003980</name>
</gene>
<dbReference type="PANTHER" id="PTHR23508:SF10">
    <property type="entry name" value="CARBOXYLIC ACID TRANSPORTER PROTEIN HOMOLOG"/>
    <property type="match status" value="1"/>
</dbReference>
<dbReference type="SUPFAM" id="SSF103473">
    <property type="entry name" value="MFS general substrate transporter"/>
    <property type="match status" value="1"/>
</dbReference>
<protein>
    <submittedName>
        <fullName evidence="7">MFS family permease</fullName>
    </submittedName>
</protein>
<evidence type="ECO:0000313" key="7">
    <source>
        <dbReference type="EMBL" id="MBB4100408.1"/>
    </source>
</evidence>
<feature type="domain" description="Major facilitator superfamily (MFS) profile" evidence="6">
    <location>
        <begin position="35"/>
        <end position="461"/>
    </location>
</feature>
<evidence type="ECO:0000313" key="8">
    <source>
        <dbReference type="Proteomes" id="UP000557392"/>
    </source>
</evidence>
<evidence type="ECO:0000256" key="5">
    <source>
        <dbReference type="SAM" id="Phobius"/>
    </source>
</evidence>
<keyword evidence="4 5" id="KW-0472">Membrane</keyword>
<sequence length="490" mass="53117">MAQADETAMTMQATVQTDALERLDHMPWTRFHTVLTVALGVGWALDSFETNIIGSTFGVLKAQWRLSAAQGSVAVSVWVVGMLIGAIGFGYLADRFGRKRLFLGTLLWYAVFATGTAFSWNYESFLFFRFMTALAVGGEYSAVTATMGEFFPKAHRGRTDALILSGFPVGAMASAGASWLLFSWFPPEIGWRIGFGLGAVLALFFLWVRRAIPESPRWLLQQGRVAEVEAIVESIAATATGRVASEQSARRFAPASFVRATPSFLRNLGELATGYRRRCGLASALNFSQAAVVYGALALMALVILPEMKVPAADLPLYYFWGNAAALLGGMMGAYSVEAFGRRNSLLASYSLTVLAVLPLYALTSLPGMVFSYCLMQFGVTWAYITAYVIAAEILPTRLRATGLGVSVAIGRVGAMLAPLMLTYAYQATGTPSSALLVLILLALPGPIAALLWWLWGEETRNVSLEQGSANLPDQRIPRTRPVRFPLFSA</sequence>
<proteinExistence type="predicted"/>
<name>A0A7W6JVM9_9SPHN</name>
<feature type="transmembrane region" description="Helical" evidence="5">
    <location>
        <begin position="100"/>
        <end position="120"/>
    </location>
</feature>
<feature type="transmembrane region" description="Helical" evidence="5">
    <location>
        <begin position="434"/>
        <end position="456"/>
    </location>
</feature>
<evidence type="ECO:0000256" key="2">
    <source>
        <dbReference type="ARBA" id="ARBA00022692"/>
    </source>
</evidence>
<keyword evidence="2 5" id="KW-0812">Transmembrane</keyword>
<evidence type="ECO:0000256" key="1">
    <source>
        <dbReference type="ARBA" id="ARBA00004141"/>
    </source>
</evidence>
<accession>A0A7W6JVM9</accession>
<dbReference type="PROSITE" id="PS00216">
    <property type="entry name" value="SUGAR_TRANSPORT_1"/>
    <property type="match status" value="1"/>
</dbReference>
<dbReference type="Proteomes" id="UP000557392">
    <property type="component" value="Unassembled WGS sequence"/>
</dbReference>
<dbReference type="InterPro" id="IPR005828">
    <property type="entry name" value="MFS_sugar_transport-like"/>
</dbReference>
<feature type="transmembrane region" description="Helical" evidence="5">
    <location>
        <begin position="73"/>
        <end position="93"/>
    </location>
</feature>
<feature type="transmembrane region" description="Helical" evidence="5">
    <location>
        <begin position="162"/>
        <end position="183"/>
    </location>
</feature>
<evidence type="ECO:0000259" key="6">
    <source>
        <dbReference type="PROSITE" id="PS50850"/>
    </source>
</evidence>
<feature type="transmembrane region" description="Helical" evidence="5">
    <location>
        <begin position="126"/>
        <end position="150"/>
    </location>
</feature>
<feature type="transmembrane region" description="Helical" evidence="5">
    <location>
        <begin position="403"/>
        <end position="422"/>
    </location>
</feature>
<dbReference type="PANTHER" id="PTHR23508">
    <property type="entry name" value="CARBOXYLIC ACID TRANSPORTER PROTEIN HOMOLOG"/>
    <property type="match status" value="1"/>
</dbReference>
<dbReference type="CDD" id="cd17316">
    <property type="entry name" value="MFS_SV2_like"/>
    <property type="match status" value="1"/>
</dbReference>
<dbReference type="GO" id="GO:0005886">
    <property type="term" value="C:plasma membrane"/>
    <property type="evidence" value="ECO:0007669"/>
    <property type="project" value="TreeGrafter"/>
</dbReference>
<feature type="transmembrane region" description="Helical" evidence="5">
    <location>
        <begin position="317"/>
        <end position="335"/>
    </location>
</feature>
<dbReference type="Gene3D" id="1.20.1250.20">
    <property type="entry name" value="MFS general substrate transporter like domains"/>
    <property type="match status" value="1"/>
</dbReference>
<feature type="transmembrane region" description="Helical" evidence="5">
    <location>
        <begin position="189"/>
        <end position="208"/>
    </location>
</feature>
<evidence type="ECO:0000256" key="3">
    <source>
        <dbReference type="ARBA" id="ARBA00022989"/>
    </source>
</evidence>
<keyword evidence="8" id="KW-1185">Reference proteome</keyword>
<dbReference type="InterPro" id="IPR036259">
    <property type="entry name" value="MFS_trans_sf"/>
</dbReference>
<keyword evidence="3 5" id="KW-1133">Transmembrane helix</keyword>
<dbReference type="RefSeq" id="WP_221262862.1">
    <property type="nucleotide sequence ID" value="NZ_JACIEH010000003.1"/>
</dbReference>
<feature type="transmembrane region" description="Helical" evidence="5">
    <location>
        <begin position="370"/>
        <end position="391"/>
    </location>
</feature>
<feature type="transmembrane region" description="Helical" evidence="5">
    <location>
        <begin position="347"/>
        <end position="364"/>
    </location>
</feature>
<feature type="transmembrane region" description="Helical" evidence="5">
    <location>
        <begin position="284"/>
        <end position="305"/>
    </location>
</feature>
<evidence type="ECO:0000256" key="4">
    <source>
        <dbReference type="ARBA" id="ARBA00023136"/>
    </source>
</evidence>
<dbReference type="Pfam" id="PF00083">
    <property type="entry name" value="Sugar_tr"/>
    <property type="match status" value="1"/>
</dbReference>
<dbReference type="AlphaFoldDB" id="A0A7W6JVM9"/>
<dbReference type="GO" id="GO:0046943">
    <property type="term" value="F:carboxylic acid transmembrane transporter activity"/>
    <property type="evidence" value="ECO:0007669"/>
    <property type="project" value="TreeGrafter"/>
</dbReference>
<comment type="caution">
    <text evidence="7">The sequence shown here is derived from an EMBL/GenBank/DDBJ whole genome shotgun (WGS) entry which is preliminary data.</text>
</comment>
<dbReference type="InterPro" id="IPR005829">
    <property type="entry name" value="Sugar_transporter_CS"/>
</dbReference>
<dbReference type="PROSITE" id="PS50850">
    <property type="entry name" value="MFS"/>
    <property type="match status" value="1"/>
</dbReference>
<organism evidence="7 8">
    <name type="scientific">Sphingomonas kyeonggiensis</name>
    <dbReference type="NCBI Taxonomy" id="1268553"/>
    <lineage>
        <taxon>Bacteria</taxon>
        <taxon>Pseudomonadati</taxon>
        <taxon>Pseudomonadota</taxon>
        <taxon>Alphaproteobacteria</taxon>
        <taxon>Sphingomonadales</taxon>
        <taxon>Sphingomonadaceae</taxon>
        <taxon>Sphingomonas</taxon>
    </lineage>
</organism>
<dbReference type="EMBL" id="JACIEH010000003">
    <property type="protein sequence ID" value="MBB4100408.1"/>
    <property type="molecule type" value="Genomic_DNA"/>
</dbReference>
<dbReference type="InterPro" id="IPR020846">
    <property type="entry name" value="MFS_dom"/>
</dbReference>